<dbReference type="SMART" id="SM00496">
    <property type="entry name" value="IENR2"/>
    <property type="match status" value="3"/>
</dbReference>
<feature type="domain" description="GIY-YIG" evidence="3">
    <location>
        <begin position="24"/>
        <end position="115"/>
    </location>
</feature>
<keyword evidence="4" id="KW-0378">Hydrolase</keyword>
<geneLocation type="mitochondrion" evidence="4"/>
<dbReference type="InterPro" id="IPR035901">
    <property type="entry name" value="GIY-YIG_endonuc_sf"/>
</dbReference>
<keyword evidence="4" id="KW-0540">Nuclease</keyword>
<evidence type="ECO:0000256" key="1">
    <source>
        <dbReference type="ARBA" id="ARBA00010045"/>
    </source>
</evidence>
<dbReference type="InterPro" id="IPR003611">
    <property type="entry name" value="NUMOD3"/>
</dbReference>
<proteinExistence type="predicted"/>
<evidence type="ECO:0000259" key="3">
    <source>
        <dbReference type="PROSITE" id="PS50164"/>
    </source>
</evidence>
<dbReference type="SMART" id="SM00465">
    <property type="entry name" value="GIYc"/>
    <property type="match status" value="1"/>
</dbReference>
<organism evidence="4">
    <name type="scientific">Coleochaete scutata</name>
    <dbReference type="NCBI Taxonomy" id="3125"/>
    <lineage>
        <taxon>Eukaryota</taxon>
        <taxon>Viridiplantae</taxon>
        <taxon>Streptophyta</taxon>
        <taxon>Coleochaetophyceae</taxon>
        <taxon>Coleochaetales</taxon>
        <taxon>Coleochaetaceae</taxon>
        <taxon>Coleochaete</taxon>
    </lineage>
</organism>
<dbReference type="AlphaFoldDB" id="A0A5P9NWJ7"/>
<feature type="compositionally biased region" description="Basic residues" evidence="2">
    <location>
        <begin position="195"/>
        <end position="206"/>
    </location>
</feature>
<evidence type="ECO:0000313" key="4">
    <source>
        <dbReference type="EMBL" id="QFU80104.1"/>
    </source>
</evidence>
<keyword evidence="4" id="KW-0496">Mitochondrion</keyword>
<comment type="similarity">
    <text evidence="1">To endonucleases of group I introns of fungi and phage.</text>
</comment>
<dbReference type="RefSeq" id="YP_009709999.1">
    <property type="nucleotide sequence ID" value="NC_045180.1"/>
</dbReference>
<dbReference type="GO" id="GO:0004519">
    <property type="term" value="F:endonuclease activity"/>
    <property type="evidence" value="ECO:0007669"/>
    <property type="project" value="UniProtKB-KW"/>
</dbReference>
<dbReference type="NCBIfam" id="TIGR01453">
    <property type="entry name" value="grpIintron_endo"/>
    <property type="match status" value="1"/>
</dbReference>
<reference evidence="4" key="1">
    <citation type="submission" date="2019-10" db="EMBL/GenBank/DDBJ databases">
        <title>Complete mitogenome of the streptophyte green alga Coleochaete scutata (Coleochaetophyceae).</title>
        <authorList>
            <person name="Turmel M."/>
            <person name="Otis C."/>
            <person name="Lemieux C."/>
        </authorList>
    </citation>
    <scope>NUCLEOTIDE SEQUENCE</scope>
</reference>
<protein>
    <submittedName>
        <fullName evidence="4">Putative GIY-YIG homing endonuclease</fullName>
    </submittedName>
</protein>
<dbReference type="Pfam" id="PF01541">
    <property type="entry name" value="GIY-YIG"/>
    <property type="match status" value="1"/>
</dbReference>
<dbReference type="InterPro" id="IPR006350">
    <property type="entry name" value="Intron_endoG1"/>
</dbReference>
<dbReference type="Gene3D" id="3.40.1440.10">
    <property type="entry name" value="GIY-YIG endonuclease"/>
    <property type="match status" value="1"/>
</dbReference>
<dbReference type="EMBL" id="MN613583">
    <property type="protein sequence ID" value="QFU80104.1"/>
    <property type="molecule type" value="Genomic_DNA"/>
</dbReference>
<name>A0A5P9NWJ7_COLSC</name>
<feature type="compositionally biased region" description="Basic and acidic residues" evidence="2">
    <location>
        <begin position="184"/>
        <end position="194"/>
    </location>
</feature>
<evidence type="ECO:0000256" key="2">
    <source>
        <dbReference type="SAM" id="MobiDB-lite"/>
    </source>
</evidence>
<dbReference type="GeneID" id="42369802"/>
<dbReference type="InterPro" id="IPR000305">
    <property type="entry name" value="GIY-YIG_endonuc"/>
</dbReference>
<sequence length="206" mass="23815">MKNSNIKWYSLAIDGSCIDFDVPNLPGVYIYKYLQDTDKIYVGSSMSLRKRIIVHRSDVKNGKDSCPLFYNAVRKYGWNQFEFGILDYIDNKTSPTILLAREQYYLSLLQPYYNVNKIASSSFGLKRSQETLTKMSMAQLGKKHSLETRAKISKARREQMLNPLYEETRAILRQSRLGKSLSAESRRKISEAKLGKKRGPYKKKTS</sequence>
<dbReference type="Pfam" id="PF07460">
    <property type="entry name" value="NUMOD3"/>
    <property type="match status" value="2"/>
</dbReference>
<dbReference type="GO" id="GO:0003677">
    <property type="term" value="F:DNA binding"/>
    <property type="evidence" value="ECO:0007669"/>
    <property type="project" value="InterPro"/>
</dbReference>
<dbReference type="SUPFAM" id="SSF82771">
    <property type="entry name" value="GIY-YIG endonuclease"/>
    <property type="match status" value="1"/>
</dbReference>
<gene>
    <name evidence="4" type="primary">orf206</name>
</gene>
<dbReference type="PROSITE" id="PS50164">
    <property type="entry name" value="GIY_YIG"/>
    <property type="match status" value="1"/>
</dbReference>
<keyword evidence="4" id="KW-0255">Endonuclease</keyword>
<feature type="region of interest" description="Disordered" evidence="2">
    <location>
        <begin position="176"/>
        <end position="206"/>
    </location>
</feature>
<accession>A0A5P9NWJ7</accession>